<feature type="transmembrane region" description="Helical" evidence="1">
    <location>
        <begin position="47"/>
        <end position="68"/>
    </location>
</feature>
<keyword evidence="1" id="KW-1133">Transmembrane helix</keyword>
<organism evidence="2 3">
    <name type="scientific">Solitalea canadensis (strain ATCC 29591 / DSM 3403 / JCM 21819 / LMG 8368 / NBRC 15130 / NCIMB 12057 / USAM 9D)</name>
    <name type="common">Flexibacter canadensis</name>
    <dbReference type="NCBI Taxonomy" id="929556"/>
    <lineage>
        <taxon>Bacteria</taxon>
        <taxon>Pseudomonadati</taxon>
        <taxon>Bacteroidota</taxon>
        <taxon>Sphingobacteriia</taxon>
        <taxon>Sphingobacteriales</taxon>
        <taxon>Sphingobacteriaceae</taxon>
        <taxon>Solitalea</taxon>
    </lineage>
</organism>
<sequence length="85" mass="10000">MTLSKKLTTIAKLTFVSVLGCLIMYSLKHRLDIDFHNQVIDHQLWQSSNLIMLLTVLSIVSCWLYFSFKIVRKKNKKLLPVLRHK</sequence>
<name>H8KT05_SOLCM</name>
<dbReference type="AlphaFoldDB" id="H8KT05"/>
<keyword evidence="1" id="KW-0472">Membrane</keyword>
<accession>H8KT05</accession>
<gene>
    <name evidence="2" type="ordered locus">Solca_0443</name>
</gene>
<dbReference type="STRING" id="929556.Solca_0443"/>
<reference evidence="2" key="1">
    <citation type="submission" date="2012-02" db="EMBL/GenBank/DDBJ databases">
        <title>The complete genome of Solitalea canadensis DSM 3403.</title>
        <authorList>
            <consortium name="US DOE Joint Genome Institute (JGI-PGF)"/>
            <person name="Lucas S."/>
            <person name="Copeland A."/>
            <person name="Lapidus A."/>
            <person name="Glavina del Rio T."/>
            <person name="Dalin E."/>
            <person name="Tice H."/>
            <person name="Bruce D."/>
            <person name="Goodwin L."/>
            <person name="Pitluck S."/>
            <person name="Peters L."/>
            <person name="Ovchinnikova G."/>
            <person name="Lu M."/>
            <person name="Kyrpides N."/>
            <person name="Mavromatis K."/>
            <person name="Ivanova N."/>
            <person name="Brettin T."/>
            <person name="Detter J.C."/>
            <person name="Han C."/>
            <person name="Larimer F."/>
            <person name="Land M."/>
            <person name="Hauser L."/>
            <person name="Markowitz V."/>
            <person name="Cheng J.-F."/>
            <person name="Hugenholtz P."/>
            <person name="Woyke T."/>
            <person name="Wu D."/>
            <person name="Spring S."/>
            <person name="Schroeder M."/>
            <person name="Kopitz M."/>
            <person name="Brambilla E."/>
            <person name="Klenk H.-P."/>
            <person name="Eisen J.A."/>
        </authorList>
    </citation>
    <scope>NUCLEOTIDE SEQUENCE</scope>
    <source>
        <strain evidence="2">DSM 3403</strain>
    </source>
</reference>
<keyword evidence="3" id="KW-1185">Reference proteome</keyword>
<evidence type="ECO:0000313" key="3">
    <source>
        <dbReference type="Proteomes" id="UP000007590"/>
    </source>
</evidence>
<dbReference type="EMBL" id="CP003349">
    <property type="protein sequence ID" value="AFD05576.1"/>
    <property type="molecule type" value="Genomic_DNA"/>
</dbReference>
<evidence type="ECO:0000256" key="1">
    <source>
        <dbReference type="SAM" id="Phobius"/>
    </source>
</evidence>
<keyword evidence="1" id="KW-0812">Transmembrane</keyword>
<feature type="transmembrane region" description="Helical" evidence="1">
    <location>
        <begin position="7"/>
        <end position="27"/>
    </location>
</feature>
<proteinExistence type="predicted"/>
<dbReference type="Proteomes" id="UP000007590">
    <property type="component" value="Chromosome"/>
</dbReference>
<protein>
    <submittedName>
        <fullName evidence="2">Uncharacterized protein</fullName>
    </submittedName>
</protein>
<dbReference type="HOGENOM" id="CLU_2510924_0_0_10"/>
<evidence type="ECO:0000313" key="2">
    <source>
        <dbReference type="EMBL" id="AFD05576.1"/>
    </source>
</evidence>
<dbReference type="KEGG" id="scn:Solca_0443"/>